<reference evidence="2 3" key="1">
    <citation type="journal article" date="2020" name="ISME J.">
        <title>Uncovering the hidden diversity of litter-decomposition mechanisms in mushroom-forming fungi.</title>
        <authorList>
            <person name="Floudas D."/>
            <person name="Bentzer J."/>
            <person name="Ahren D."/>
            <person name="Johansson T."/>
            <person name="Persson P."/>
            <person name="Tunlid A."/>
        </authorList>
    </citation>
    <scope>NUCLEOTIDE SEQUENCE [LARGE SCALE GENOMIC DNA]</scope>
    <source>
        <strain evidence="2 3">CBS 175.51</strain>
    </source>
</reference>
<evidence type="ECO:0000313" key="3">
    <source>
        <dbReference type="Proteomes" id="UP000541558"/>
    </source>
</evidence>
<comment type="caution">
    <text evidence="2">The sequence shown here is derived from an EMBL/GenBank/DDBJ whole genome shotgun (WGS) entry which is preliminary data.</text>
</comment>
<feature type="compositionally biased region" description="Basic and acidic residues" evidence="1">
    <location>
        <begin position="101"/>
        <end position="116"/>
    </location>
</feature>
<evidence type="ECO:0000256" key="1">
    <source>
        <dbReference type="SAM" id="MobiDB-lite"/>
    </source>
</evidence>
<name>A0A8H5CF39_9AGAR</name>
<organism evidence="2 3">
    <name type="scientific">Ephemerocybe angulata</name>
    <dbReference type="NCBI Taxonomy" id="980116"/>
    <lineage>
        <taxon>Eukaryota</taxon>
        <taxon>Fungi</taxon>
        <taxon>Dikarya</taxon>
        <taxon>Basidiomycota</taxon>
        <taxon>Agaricomycotina</taxon>
        <taxon>Agaricomycetes</taxon>
        <taxon>Agaricomycetidae</taxon>
        <taxon>Agaricales</taxon>
        <taxon>Agaricineae</taxon>
        <taxon>Psathyrellaceae</taxon>
        <taxon>Ephemerocybe</taxon>
    </lineage>
</organism>
<sequence length="116" mass="12289">MSDPTFGRGIGRSTEESQKAQGNMPGEYDSTSSGGYGSAENVWSQKAQRGFDNTQQPLAGEDAKERERFKEGEVGLGRDGRQGADGRGNETGLVDQATDGTELKGQMEDARGEGGL</sequence>
<accession>A0A8H5CF39</accession>
<keyword evidence="3" id="KW-1185">Reference proteome</keyword>
<proteinExistence type="predicted"/>
<protein>
    <submittedName>
        <fullName evidence="2">Uncharacterized protein</fullName>
    </submittedName>
</protein>
<gene>
    <name evidence="2" type="ORF">D9611_007367</name>
</gene>
<feature type="compositionally biased region" description="Polar residues" evidence="1">
    <location>
        <begin position="41"/>
        <end position="57"/>
    </location>
</feature>
<dbReference type="AlphaFoldDB" id="A0A8H5CF39"/>
<feature type="region of interest" description="Disordered" evidence="1">
    <location>
        <begin position="1"/>
        <end position="116"/>
    </location>
</feature>
<dbReference type="OrthoDB" id="3250036at2759"/>
<evidence type="ECO:0000313" key="2">
    <source>
        <dbReference type="EMBL" id="KAF5340620.1"/>
    </source>
</evidence>
<dbReference type="Proteomes" id="UP000541558">
    <property type="component" value="Unassembled WGS sequence"/>
</dbReference>
<feature type="compositionally biased region" description="Basic and acidic residues" evidence="1">
    <location>
        <begin position="61"/>
        <end position="88"/>
    </location>
</feature>
<dbReference type="EMBL" id="JAACJK010000003">
    <property type="protein sequence ID" value="KAF5340620.1"/>
    <property type="molecule type" value="Genomic_DNA"/>
</dbReference>